<dbReference type="AlphaFoldDB" id="A0A1I4JQY4"/>
<proteinExistence type="predicted"/>
<gene>
    <name evidence="2" type="ORF">SAMN04487950_4600</name>
</gene>
<feature type="transmembrane region" description="Helical" evidence="1">
    <location>
        <begin position="12"/>
        <end position="32"/>
    </location>
</feature>
<keyword evidence="1" id="KW-0812">Transmembrane</keyword>
<evidence type="ECO:0000256" key="1">
    <source>
        <dbReference type="SAM" id="Phobius"/>
    </source>
</evidence>
<protein>
    <submittedName>
        <fullName evidence="2">Uncharacterized protein</fullName>
    </submittedName>
</protein>
<dbReference type="RefSeq" id="WP_177197747.1">
    <property type="nucleotide sequence ID" value="NZ_FOTC01000013.1"/>
</dbReference>
<sequence>MMQFQNTLQSLIPIAMTFVLVLAYQSVISTVLSGVPAFGVTVVLSIATWYVICRVVFDSDGRLSAVKRLS</sequence>
<keyword evidence="3" id="KW-1185">Reference proteome</keyword>
<dbReference type="STRING" id="553466.SAMN04487950_4600"/>
<keyword evidence="1" id="KW-0472">Membrane</keyword>
<accession>A0A1I4JQY4</accession>
<organism evidence="2 3">
    <name type="scientific">Halogranum rubrum</name>
    <dbReference type="NCBI Taxonomy" id="553466"/>
    <lineage>
        <taxon>Archaea</taxon>
        <taxon>Methanobacteriati</taxon>
        <taxon>Methanobacteriota</taxon>
        <taxon>Stenosarchaea group</taxon>
        <taxon>Halobacteria</taxon>
        <taxon>Halobacteriales</taxon>
        <taxon>Haloferacaceae</taxon>
    </lineage>
</organism>
<reference evidence="3" key="1">
    <citation type="submission" date="2016-10" db="EMBL/GenBank/DDBJ databases">
        <authorList>
            <person name="Varghese N."/>
            <person name="Submissions S."/>
        </authorList>
    </citation>
    <scope>NUCLEOTIDE SEQUENCE [LARGE SCALE GENOMIC DNA]</scope>
    <source>
        <strain evidence="3">CGMCC 1.7738</strain>
    </source>
</reference>
<name>A0A1I4JQY4_9EURY</name>
<evidence type="ECO:0000313" key="3">
    <source>
        <dbReference type="Proteomes" id="UP000199607"/>
    </source>
</evidence>
<evidence type="ECO:0000313" key="2">
    <source>
        <dbReference type="EMBL" id="SFL68526.1"/>
    </source>
</evidence>
<feature type="transmembrane region" description="Helical" evidence="1">
    <location>
        <begin position="38"/>
        <end position="57"/>
    </location>
</feature>
<dbReference type="EMBL" id="FOTC01000013">
    <property type="protein sequence ID" value="SFL68526.1"/>
    <property type="molecule type" value="Genomic_DNA"/>
</dbReference>
<keyword evidence="1" id="KW-1133">Transmembrane helix</keyword>
<dbReference type="Proteomes" id="UP000199607">
    <property type="component" value="Unassembled WGS sequence"/>
</dbReference>